<proteinExistence type="inferred from homology"/>
<evidence type="ECO:0000256" key="4">
    <source>
        <dbReference type="ARBA" id="ARBA00022523"/>
    </source>
</evidence>
<dbReference type="PROSITE" id="PS51892">
    <property type="entry name" value="SUBTILASE"/>
    <property type="match status" value="1"/>
</dbReference>
<keyword evidence="4" id="KW-0052">Apoplast</keyword>
<dbReference type="Pfam" id="PF00082">
    <property type="entry name" value="Peptidase_S8"/>
    <property type="match status" value="1"/>
</dbReference>
<evidence type="ECO:0000256" key="5">
    <source>
        <dbReference type="ARBA" id="ARBA00022525"/>
    </source>
</evidence>
<evidence type="ECO:0000256" key="12">
    <source>
        <dbReference type="PROSITE-ProRule" id="PRU01240"/>
    </source>
</evidence>
<evidence type="ECO:0000256" key="8">
    <source>
        <dbReference type="ARBA" id="ARBA00022801"/>
    </source>
</evidence>
<organism evidence="18 19">
    <name type="scientific">Erythroxylum novogranatense</name>
    <dbReference type="NCBI Taxonomy" id="1862640"/>
    <lineage>
        <taxon>Eukaryota</taxon>
        <taxon>Viridiplantae</taxon>
        <taxon>Streptophyta</taxon>
        <taxon>Embryophyta</taxon>
        <taxon>Tracheophyta</taxon>
        <taxon>Spermatophyta</taxon>
        <taxon>Magnoliopsida</taxon>
        <taxon>eudicotyledons</taxon>
        <taxon>Gunneridae</taxon>
        <taxon>Pentapetalae</taxon>
        <taxon>rosids</taxon>
        <taxon>fabids</taxon>
        <taxon>Malpighiales</taxon>
        <taxon>Erythroxylaceae</taxon>
        <taxon>Erythroxylum</taxon>
    </lineage>
</organism>
<dbReference type="Pfam" id="PF02225">
    <property type="entry name" value="PA"/>
    <property type="match status" value="1"/>
</dbReference>
<dbReference type="GO" id="GO:0004252">
    <property type="term" value="F:serine-type endopeptidase activity"/>
    <property type="evidence" value="ECO:0007669"/>
    <property type="project" value="UniProtKB-UniRule"/>
</dbReference>
<dbReference type="FunFam" id="3.50.30.30:FF:000005">
    <property type="entry name" value="subtilisin-like protease SBT1.5"/>
    <property type="match status" value="1"/>
</dbReference>
<feature type="active site" description="Charge relay system" evidence="11 12">
    <location>
        <position position="218"/>
    </location>
</feature>
<dbReference type="Pfam" id="PF17766">
    <property type="entry name" value="fn3_6"/>
    <property type="match status" value="1"/>
</dbReference>
<dbReference type="InterPro" id="IPR037045">
    <property type="entry name" value="S8pro/Inhibitor_I9_sf"/>
</dbReference>
<evidence type="ECO:0000256" key="6">
    <source>
        <dbReference type="ARBA" id="ARBA00022670"/>
    </source>
</evidence>
<keyword evidence="10" id="KW-0325">Glycoprotein</keyword>
<evidence type="ECO:0000256" key="2">
    <source>
        <dbReference type="ARBA" id="ARBA00004271"/>
    </source>
</evidence>
<evidence type="ECO:0000256" key="3">
    <source>
        <dbReference type="ARBA" id="ARBA00011073"/>
    </source>
</evidence>
<dbReference type="InterPro" id="IPR036852">
    <property type="entry name" value="Peptidase_S8/S53_dom_sf"/>
</dbReference>
<protein>
    <submittedName>
        <fullName evidence="18">Uncharacterized protein</fullName>
    </submittedName>
</protein>
<evidence type="ECO:0000256" key="13">
    <source>
        <dbReference type="SAM" id="SignalP"/>
    </source>
</evidence>
<feature type="domain" description="PA" evidence="15">
    <location>
        <begin position="375"/>
        <end position="463"/>
    </location>
</feature>
<evidence type="ECO:0000256" key="7">
    <source>
        <dbReference type="ARBA" id="ARBA00022729"/>
    </source>
</evidence>
<feature type="active site" description="Charge relay system" evidence="11 12">
    <location>
        <position position="157"/>
    </location>
</feature>
<dbReference type="Gene3D" id="3.50.30.30">
    <property type="match status" value="1"/>
</dbReference>
<evidence type="ECO:0000259" key="16">
    <source>
        <dbReference type="Pfam" id="PF05922"/>
    </source>
</evidence>
<dbReference type="SUPFAM" id="SSF52025">
    <property type="entry name" value="PA domain"/>
    <property type="match status" value="1"/>
</dbReference>
<evidence type="ECO:0000313" key="19">
    <source>
        <dbReference type="Proteomes" id="UP001159364"/>
    </source>
</evidence>
<dbReference type="InterPro" id="IPR034197">
    <property type="entry name" value="Peptidases_S8_3"/>
</dbReference>
<dbReference type="GO" id="GO:0009609">
    <property type="term" value="P:response to symbiotic bacterium"/>
    <property type="evidence" value="ECO:0007669"/>
    <property type="project" value="UniProtKB-ARBA"/>
</dbReference>
<dbReference type="InterPro" id="IPR045051">
    <property type="entry name" value="SBT"/>
</dbReference>
<evidence type="ECO:0000259" key="17">
    <source>
        <dbReference type="Pfam" id="PF17766"/>
    </source>
</evidence>
<name>A0AAV8TL20_9ROSI</name>
<dbReference type="Gene3D" id="3.40.50.200">
    <property type="entry name" value="Peptidase S8/S53 domain"/>
    <property type="match status" value="1"/>
</dbReference>
<dbReference type="CDD" id="cd04852">
    <property type="entry name" value="Peptidases_S8_3"/>
    <property type="match status" value="1"/>
</dbReference>
<gene>
    <name evidence="18" type="ORF">K2173_018149</name>
</gene>
<evidence type="ECO:0000259" key="15">
    <source>
        <dbReference type="Pfam" id="PF02225"/>
    </source>
</evidence>
<dbReference type="FunFam" id="3.40.50.200:FF:000006">
    <property type="entry name" value="Subtilisin-like protease SBT1.5"/>
    <property type="match status" value="1"/>
</dbReference>
<comment type="subcellular location">
    <subcellularLocation>
        <location evidence="2">Secreted</location>
        <location evidence="2">Extracellular space</location>
        <location evidence="2">Apoplast</location>
    </subcellularLocation>
</comment>
<feature type="domain" description="Inhibitor I9" evidence="16">
    <location>
        <begin position="43"/>
        <end position="125"/>
    </location>
</feature>
<dbReference type="Pfam" id="PF05922">
    <property type="entry name" value="Inhibitor_I9"/>
    <property type="match status" value="1"/>
</dbReference>
<keyword evidence="5" id="KW-0964">Secreted</keyword>
<evidence type="ECO:0000256" key="11">
    <source>
        <dbReference type="PIRSR" id="PIRSR615500-1"/>
    </source>
</evidence>
<dbReference type="InterPro" id="IPR041469">
    <property type="entry name" value="Subtilisin-like_FN3"/>
</dbReference>
<dbReference type="Gene3D" id="2.60.40.2310">
    <property type="match status" value="1"/>
</dbReference>
<dbReference type="InterPro" id="IPR023827">
    <property type="entry name" value="Peptidase_S8_Asp-AS"/>
</dbReference>
<feature type="chain" id="PRO_5043933714" evidence="13">
    <location>
        <begin position="28"/>
        <end position="759"/>
    </location>
</feature>
<dbReference type="InterPro" id="IPR010259">
    <property type="entry name" value="S8pro/Inhibitor_I9"/>
</dbReference>
<evidence type="ECO:0000259" key="14">
    <source>
        <dbReference type="Pfam" id="PF00082"/>
    </source>
</evidence>
<dbReference type="InterPro" id="IPR046450">
    <property type="entry name" value="PA_dom_sf"/>
</dbReference>
<keyword evidence="8 12" id="KW-0378">Hydrolase</keyword>
<evidence type="ECO:0000256" key="1">
    <source>
        <dbReference type="ARBA" id="ARBA00002076"/>
    </source>
</evidence>
<comment type="function">
    <text evidence="1">Required for arbuscular mycorrhiza (AM) development during AM symbiosis with AM fungi (e.g. Glomeromycota intraradices).</text>
</comment>
<keyword evidence="7 13" id="KW-0732">Signal</keyword>
<evidence type="ECO:0000256" key="9">
    <source>
        <dbReference type="ARBA" id="ARBA00022825"/>
    </source>
</evidence>
<dbReference type="InterPro" id="IPR015500">
    <property type="entry name" value="Peptidase_S8_subtilisin-rel"/>
</dbReference>
<sequence length="759" mass="81220">MENKKFTFLPTIVIVFLISLSSILVHSEANTAADANKESGLETYIVFVDKIEPQAGVIPQSRDWDSYYQSFLPASNGILSSQRMLHLYRNVVSGFAAKLTAEEAKVMEEKYGVVSVRPEEVLPLHTTRSPNFLGLVQNNGNWKNSDLGKGVIIGVLDTGITPDHPSFSDHGMPPPPAKWKGKCELNGSTCNNKLIGARSFVFDVKTSQKLSPFDEEGHGTHTASTAAGSSVYGANVFRQAKGTAVGMAPMAHIAMYRVCTPFGCPESAILAAMDSAVEDGVDVLSLSLGGPSIPFYADSIAVGAFAAVQNGIFVSCSAGNSGPEYKSLSNEAPWILTVGASTIDRKIRTTVRLGNGQSFQGESVFQPEVSLEVLYPLVDAASKTGSQASAFCGPGTLKGLNVKGKIVLCQRGAGISRISKGVEVKNAGGVGMILTNDELSGYSTLADPHVLPASHVSYADGIKIKTYIDSATTPTGQITFQGTILGIQDVPSVTSFSSRGPNVQSPGVLKPDIIGPGVNILAAWPVSVENKTNTKATFNIVSGTSMSCPHLSGIAALLKGAHPDWSPAAIKSAIMTSAYTVNRLGRPIFDERSVPADVLATGAGHVQPSRAIDPGLVYDIQPDDYIPYLCGLGYTDRDISYMVQRKVKCIESSSVPDSELNYPSFSVVFGRTSQTYTRTVTNVGPANSMYTAEVYSPAGVTVYVYPEKLEFTYVKQKLKFYVSFTTSEGYKTERNFSQGSLVWVSQYQHFVRSPILVTF</sequence>
<evidence type="ECO:0000256" key="10">
    <source>
        <dbReference type="ARBA" id="ARBA00023180"/>
    </source>
</evidence>
<feature type="active site" description="Charge relay system" evidence="11 12">
    <location>
        <position position="545"/>
    </location>
</feature>
<keyword evidence="19" id="KW-1185">Reference proteome</keyword>
<dbReference type="PROSITE" id="PS00136">
    <property type="entry name" value="SUBTILASE_ASP"/>
    <property type="match status" value="1"/>
</dbReference>
<comment type="caution">
    <text evidence="18">The sequence shown here is derived from an EMBL/GenBank/DDBJ whole genome shotgun (WGS) entry which is preliminary data.</text>
</comment>
<accession>A0AAV8TL20</accession>
<evidence type="ECO:0000313" key="18">
    <source>
        <dbReference type="EMBL" id="KAJ8767591.1"/>
    </source>
</evidence>
<dbReference type="SUPFAM" id="SSF52743">
    <property type="entry name" value="Subtilisin-like"/>
    <property type="match status" value="1"/>
</dbReference>
<dbReference type="AlphaFoldDB" id="A0AAV8TL20"/>
<dbReference type="PRINTS" id="PR00723">
    <property type="entry name" value="SUBTILISIN"/>
</dbReference>
<dbReference type="GO" id="GO:0048046">
    <property type="term" value="C:apoplast"/>
    <property type="evidence" value="ECO:0007669"/>
    <property type="project" value="UniProtKB-SubCell"/>
</dbReference>
<feature type="domain" description="Peptidase S8/S53" evidence="14">
    <location>
        <begin position="148"/>
        <end position="582"/>
    </location>
</feature>
<dbReference type="Gene3D" id="3.30.70.80">
    <property type="entry name" value="Peptidase S8 propeptide/proteinase inhibitor I9"/>
    <property type="match status" value="1"/>
</dbReference>
<keyword evidence="9 12" id="KW-0720">Serine protease</keyword>
<dbReference type="EMBL" id="JAIWQS010000004">
    <property type="protein sequence ID" value="KAJ8767591.1"/>
    <property type="molecule type" value="Genomic_DNA"/>
</dbReference>
<keyword evidence="6 12" id="KW-0645">Protease</keyword>
<feature type="signal peptide" evidence="13">
    <location>
        <begin position="1"/>
        <end position="27"/>
    </location>
</feature>
<feature type="domain" description="Subtilisin-like protease fibronectin type-III" evidence="17">
    <location>
        <begin position="659"/>
        <end position="757"/>
    </location>
</feature>
<dbReference type="GO" id="GO:0009610">
    <property type="term" value="P:response to symbiotic fungus"/>
    <property type="evidence" value="ECO:0007669"/>
    <property type="project" value="UniProtKB-ARBA"/>
</dbReference>
<dbReference type="GO" id="GO:0006508">
    <property type="term" value="P:proteolysis"/>
    <property type="evidence" value="ECO:0007669"/>
    <property type="project" value="UniProtKB-KW"/>
</dbReference>
<dbReference type="InterPro" id="IPR003137">
    <property type="entry name" value="PA_domain"/>
</dbReference>
<dbReference type="InterPro" id="IPR000209">
    <property type="entry name" value="Peptidase_S8/S53_dom"/>
</dbReference>
<dbReference type="CDD" id="cd02120">
    <property type="entry name" value="PA_subtilisin_like"/>
    <property type="match status" value="1"/>
</dbReference>
<dbReference type="FunFam" id="2.60.40.2310:FF:000001">
    <property type="entry name" value="Subtilisin-like protease SBT1.5"/>
    <property type="match status" value="1"/>
</dbReference>
<reference evidence="18 19" key="1">
    <citation type="submission" date="2021-09" db="EMBL/GenBank/DDBJ databases">
        <title>Genomic insights and catalytic innovation underlie evolution of tropane alkaloids biosynthesis.</title>
        <authorList>
            <person name="Wang Y.-J."/>
            <person name="Tian T."/>
            <person name="Huang J.-P."/>
            <person name="Huang S.-X."/>
        </authorList>
    </citation>
    <scope>NUCLEOTIDE SEQUENCE [LARGE SCALE GENOMIC DNA]</scope>
    <source>
        <strain evidence="18">KIB-2018</strain>
        <tissue evidence="18">Leaf</tissue>
    </source>
</reference>
<dbReference type="Proteomes" id="UP001159364">
    <property type="component" value="Linkage Group LG04"/>
</dbReference>
<comment type="similarity">
    <text evidence="3 12">Belongs to the peptidase S8 family.</text>
</comment>
<dbReference type="PANTHER" id="PTHR10795">
    <property type="entry name" value="PROPROTEIN CONVERTASE SUBTILISIN/KEXIN"/>
    <property type="match status" value="1"/>
</dbReference>